<dbReference type="EMBL" id="JWZT01004769">
    <property type="protein sequence ID" value="KII63169.1"/>
    <property type="molecule type" value="Genomic_DNA"/>
</dbReference>
<feature type="repeat" description="TPR" evidence="1">
    <location>
        <begin position="79"/>
        <end position="112"/>
    </location>
</feature>
<dbReference type="SUPFAM" id="SSF48452">
    <property type="entry name" value="TPR-like"/>
    <property type="match status" value="1"/>
</dbReference>
<keyword evidence="4" id="KW-1185">Reference proteome</keyword>
<dbReference type="AlphaFoldDB" id="A0A0C2MFN4"/>
<evidence type="ECO:0000313" key="4">
    <source>
        <dbReference type="Proteomes" id="UP000031668"/>
    </source>
</evidence>
<evidence type="ECO:0000256" key="2">
    <source>
        <dbReference type="SAM" id="MobiDB-lite"/>
    </source>
</evidence>
<sequence length="173" mass="19600">MAPSVAGSGQEEAQSGCQDSEKFESDEVHLLLYEDNSIKIKALKAEGNRYYAACEYDFALNNYMNALELTDESMNHEKAVLQANVGQVYFKMNDHKSAIYHTSKAIDLEPTYLKAILRRANMYELNEDFEHAINDHELALKLDPNLQKSLQIIPVIYHSSLAKHNSQTFALKA</sequence>
<organism evidence="3 4">
    <name type="scientific">Thelohanellus kitauei</name>
    <name type="common">Myxosporean</name>
    <dbReference type="NCBI Taxonomy" id="669202"/>
    <lineage>
        <taxon>Eukaryota</taxon>
        <taxon>Metazoa</taxon>
        <taxon>Cnidaria</taxon>
        <taxon>Myxozoa</taxon>
        <taxon>Myxosporea</taxon>
        <taxon>Bivalvulida</taxon>
        <taxon>Platysporina</taxon>
        <taxon>Myxobolidae</taxon>
        <taxon>Thelohanellus</taxon>
    </lineage>
</organism>
<name>A0A0C2MFN4_THEKT</name>
<keyword evidence="1" id="KW-0802">TPR repeat</keyword>
<dbReference type="InterPro" id="IPR019734">
    <property type="entry name" value="TPR_rpt"/>
</dbReference>
<evidence type="ECO:0000313" key="3">
    <source>
        <dbReference type="EMBL" id="KII63169.1"/>
    </source>
</evidence>
<dbReference type="Proteomes" id="UP000031668">
    <property type="component" value="Unassembled WGS sequence"/>
</dbReference>
<dbReference type="OrthoDB" id="1872379at2759"/>
<dbReference type="SMART" id="SM00028">
    <property type="entry name" value="TPR"/>
    <property type="match status" value="3"/>
</dbReference>
<dbReference type="PANTHER" id="PTHR46014:SF1">
    <property type="entry name" value="TETRATRICOPEPTIDE REPEAT PROTEIN 1"/>
    <property type="match status" value="1"/>
</dbReference>
<dbReference type="PROSITE" id="PS50005">
    <property type="entry name" value="TPR"/>
    <property type="match status" value="2"/>
</dbReference>
<accession>A0A0C2MFN4</accession>
<proteinExistence type="predicted"/>
<evidence type="ECO:0000256" key="1">
    <source>
        <dbReference type="PROSITE-ProRule" id="PRU00339"/>
    </source>
</evidence>
<protein>
    <submittedName>
        <fullName evidence="3">Tetratricopeptide repeat protein 1</fullName>
    </submittedName>
</protein>
<feature type="region of interest" description="Disordered" evidence="2">
    <location>
        <begin position="1"/>
        <end position="21"/>
    </location>
</feature>
<feature type="repeat" description="TPR" evidence="1">
    <location>
        <begin position="113"/>
        <end position="146"/>
    </location>
</feature>
<reference evidence="3 4" key="1">
    <citation type="journal article" date="2014" name="Genome Biol. Evol.">
        <title>The genome of the myxosporean Thelohanellus kitauei shows adaptations to nutrient acquisition within its fish host.</title>
        <authorList>
            <person name="Yang Y."/>
            <person name="Xiong J."/>
            <person name="Zhou Z."/>
            <person name="Huo F."/>
            <person name="Miao W."/>
            <person name="Ran C."/>
            <person name="Liu Y."/>
            <person name="Zhang J."/>
            <person name="Feng J."/>
            <person name="Wang M."/>
            <person name="Wang M."/>
            <person name="Wang L."/>
            <person name="Yao B."/>
        </authorList>
    </citation>
    <scope>NUCLEOTIDE SEQUENCE [LARGE SCALE GENOMIC DNA]</scope>
    <source>
        <strain evidence="3">Wuqing</strain>
    </source>
</reference>
<comment type="caution">
    <text evidence="3">The sequence shown here is derived from an EMBL/GenBank/DDBJ whole genome shotgun (WGS) entry which is preliminary data.</text>
</comment>
<dbReference type="Pfam" id="PF13181">
    <property type="entry name" value="TPR_8"/>
    <property type="match status" value="1"/>
</dbReference>
<gene>
    <name evidence="3" type="ORF">RF11_11654</name>
</gene>
<dbReference type="InterPro" id="IPR011990">
    <property type="entry name" value="TPR-like_helical_dom_sf"/>
</dbReference>
<dbReference type="PANTHER" id="PTHR46014">
    <property type="entry name" value="TETRATRICOPEPTIDE REPEAT PROTEIN 1"/>
    <property type="match status" value="1"/>
</dbReference>
<dbReference type="Gene3D" id="1.25.40.10">
    <property type="entry name" value="Tetratricopeptide repeat domain"/>
    <property type="match status" value="1"/>
</dbReference>
<dbReference type="InterPro" id="IPR052769">
    <property type="entry name" value="TPR_domain_protein"/>
</dbReference>